<keyword evidence="2" id="KW-0472">Membrane</keyword>
<evidence type="ECO:0000256" key="1">
    <source>
        <dbReference type="SAM" id="MobiDB-lite"/>
    </source>
</evidence>
<dbReference type="EMBL" id="WIUZ02000023">
    <property type="protein sequence ID" value="KAF9778508.1"/>
    <property type="molecule type" value="Genomic_DNA"/>
</dbReference>
<gene>
    <name evidence="3" type="ORF">BJ322DRAFT_1114336</name>
</gene>
<feature type="region of interest" description="Disordered" evidence="1">
    <location>
        <begin position="59"/>
        <end position="97"/>
    </location>
</feature>
<evidence type="ECO:0000256" key="2">
    <source>
        <dbReference type="SAM" id="Phobius"/>
    </source>
</evidence>
<protein>
    <submittedName>
        <fullName evidence="3">Uncharacterized protein</fullName>
    </submittedName>
</protein>
<keyword evidence="4" id="KW-1185">Reference proteome</keyword>
<organism evidence="3 4">
    <name type="scientific">Thelephora terrestris</name>
    <dbReference type="NCBI Taxonomy" id="56493"/>
    <lineage>
        <taxon>Eukaryota</taxon>
        <taxon>Fungi</taxon>
        <taxon>Dikarya</taxon>
        <taxon>Basidiomycota</taxon>
        <taxon>Agaricomycotina</taxon>
        <taxon>Agaricomycetes</taxon>
        <taxon>Thelephorales</taxon>
        <taxon>Thelephoraceae</taxon>
        <taxon>Thelephora</taxon>
    </lineage>
</organism>
<sequence>MLRSHAVLADDLQRLTRQLMTPLGPTAEPFFICLEDGDFPIIGPEVILKALSARQRGSTQFLQAQQPTTGGGPSQTTPMAIPVNRSSSHSKKRPLEQTNSVNHLGLHNTRIPPAPLKRRSSHVARRYERETTIAGLKETISALEFSRTERFLLADAKMVPYDILDLGLEALQTFIDASPSTSLVGTLRSKAFSFWLQEWRRSYPSKPIVLSTRDEDSLSWYNTRYPLLPASSTFTPANTPTKQLNQFISSKSQTRSSFRTSITVLRVGTGILYLLFADHTTVMSNWPVLLSTNNGTIAVTNLSTGMLIEDNIVAPIIFDGTGSWISGGSCGAVRVICPFPAMALKHWSWKIVQALAYTSKSNGRPLLAAGTSELGSQTVIAVWRESGQGCSQSVASDSKACDPSLAEAHIAEKPQGPTLPSLAFLFTFSVVFLCFIWFATIVSH</sequence>
<dbReference type="OrthoDB" id="3238562at2759"/>
<feature type="transmembrane region" description="Helical" evidence="2">
    <location>
        <begin position="422"/>
        <end position="442"/>
    </location>
</feature>
<accession>A0A9P6L1I8</accession>
<keyword evidence="2" id="KW-0812">Transmembrane</keyword>
<evidence type="ECO:0000313" key="4">
    <source>
        <dbReference type="Proteomes" id="UP000736335"/>
    </source>
</evidence>
<reference evidence="3" key="1">
    <citation type="journal article" date="2020" name="Nat. Commun.">
        <title>Large-scale genome sequencing of mycorrhizal fungi provides insights into the early evolution of symbiotic traits.</title>
        <authorList>
            <person name="Miyauchi S."/>
            <person name="Kiss E."/>
            <person name="Kuo A."/>
            <person name="Drula E."/>
            <person name="Kohler A."/>
            <person name="Sanchez-Garcia M."/>
            <person name="Morin E."/>
            <person name="Andreopoulos B."/>
            <person name="Barry K.W."/>
            <person name="Bonito G."/>
            <person name="Buee M."/>
            <person name="Carver A."/>
            <person name="Chen C."/>
            <person name="Cichocki N."/>
            <person name="Clum A."/>
            <person name="Culley D."/>
            <person name="Crous P.W."/>
            <person name="Fauchery L."/>
            <person name="Girlanda M."/>
            <person name="Hayes R.D."/>
            <person name="Keri Z."/>
            <person name="LaButti K."/>
            <person name="Lipzen A."/>
            <person name="Lombard V."/>
            <person name="Magnuson J."/>
            <person name="Maillard F."/>
            <person name="Murat C."/>
            <person name="Nolan M."/>
            <person name="Ohm R.A."/>
            <person name="Pangilinan J."/>
            <person name="Pereira M.F."/>
            <person name="Perotto S."/>
            <person name="Peter M."/>
            <person name="Pfister S."/>
            <person name="Riley R."/>
            <person name="Sitrit Y."/>
            <person name="Stielow J.B."/>
            <person name="Szollosi G."/>
            <person name="Zifcakova L."/>
            <person name="Stursova M."/>
            <person name="Spatafora J.W."/>
            <person name="Tedersoo L."/>
            <person name="Vaario L.M."/>
            <person name="Yamada A."/>
            <person name="Yan M."/>
            <person name="Wang P."/>
            <person name="Xu J."/>
            <person name="Bruns T."/>
            <person name="Baldrian P."/>
            <person name="Vilgalys R."/>
            <person name="Dunand C."/>
            <person name="Henrissat B."/>
            <person name="Grigoriev I.V."/>
            <person name="Hibbett D."/>
            <person name="Nagy L.G."/>
            <person name="Martin F.M."/>
        </authorList>
    </citation>
    <scope>NUCLEOTIDE SEQUENCE</scope>
    <source>
        <strain evidence="3">UH-Tt-Lm1</strain>
    </source>
</reference>
<proteinExistence type="predicted"/>
<comment type="caution">
    <text evidence="3">The sequence shown here is derived from an EMBL/GenBank/DDBJ whole genome shotgun (WGS) entry which is preliminary data.</text>
</comment>
<dbReference type="Proteomes" id="UP000736335">
    <property type="component" value="Unassembled WGS sequence"/>
</dbReference>
<name>A0A9P6L1I8_9AGAM</name>
<dbReference type="AlphaFoldDB" id="A0A9P6L1I8"/>
<evidence type="ECO:0000313" key="3">
    <source>
        <dbReference type="EMBL" id="KAF9778508.1"/>
    </source>
</evidence>
<reference evidence="3" key="2">
    <citation type="submission" date="2020-11" db="EMBL/GenBank/DDBJ databases">
        <authorList>
            <consortium name="DOE Joint Genome Institute"/>
            <person name="Kuo A."/>
            <person name="Miyauchi S."/>
            <person name="Kiss E."/>
            <person name="Drula E."/>
            <person name="Kohler A."/>
            <person name="Sanchez-Garcia M."/>
            <person name="Andreopoulos B."/>
            <person name="Barry K.W."/>
            <person name="Bonito G."/>
            <person name="Buee M."/>
            <person name="Carver A."/>
            <person name="Chen C."/>
            <person name="Cichocki N."/>
            <person name="Clum A."/>
            <person name="Culley D."/>
            <person name="Crous P.W."/>
            <person name="Fauchery L."/>
            <person name="Girlanda M."/>
            <person name="Hayes R."/>
            <person name="Keri Z."/>
            <person name="Labutti K."/>
            <person name="Lipzen A."/>
            <person name="Lombard V."/>
            <person name="Magnuson J."/>
            <person name="Maillard F."/>
            <person name="Morin E."/>
            <person name="Murat C."/>
            <person name="Nolan M."/>
            <person name="Ohm R."/>
            <person name="Pangilinan J."/>
            <person name="Pereira M."/>
            <person name="Perotto S."/>
            <person name="Peter M."/>
            <person name="Riley R."/>
            <person name="Sitrit Y."/>
            <person name="Stielow B."/>
            <person name="Szollosi G."/>
            <person name="Zifcakova L."/>
            <person name="Stursova M."/>
            <person name="Spatafora J.W."/>
            <person name="Tedersoo L."/>
            <person name="Vaario L.-M."/>
            <person name="Yamada A."/>
            <person name="Yan M."/>
            <person name="Wang P."/>
            <person name="Xu J."/>
            <person name="Bruns T."/>
            <person name="Baldrian P."/>
            <person name="Vilgalys R."/>
            <person name="Henrissat B."/>
            <person name="Grigoriev I.V."/>
            <person name="Hibbett D."/>
            <person name="Nagy L.G."/>
            <person name="Martin F.M."/>
        </authorList>
    </citation>
    <scope>NUCLEOTIDE SEQUENCE</scope>
    <source>
        <strain evidence="3">UH-Tt-Lm1</strain>
    </source>
</reference>
<keyword evidence="2" id="KW-1133">Transmembrane helix</keyword>